<dbReference type="NCBIfam" id="TIGR00711">
    <property type="entry name" value="efflux_EmrB"/>
    <property type="match status" value="1"/>
</dbReference>
<feature type="transmembrane region" description="Helical" evidence="8">
    <location>
        <begin position="76"/>
        <end position="95"/>
    </location>
</feature>
<evidence type="ECO:0000256" key="5">
    <source>
        <dbReference type="ARBA" id="ARBA00022692"/>
    </source>
</evidence>
<feature type="transmembrane region" description="Helical" evidence="8">
    <location>
        <begin position="223"/>
        <end position="242"/>
    </location>
</feature>
<dbReference type="InterPro" id="IPR005829">
    <property type="entry name" value="Sugar_transporter_CS"/>
</dbReference>
<dbReference type="InterPro" id="IPR036259">
    <property type="entry name" value="MFS_trans_sf"/>
</dbReference>
<reference evidence="11" key="1">
    <citation type="journal article" date="2019" name="Int. J. Syst. Evol. Microbiol.">
        <title>The Global Catalogue of Microorganisms (GCM) 10K type strain sequencing project: providing services to taxonomists for standard genome sequencing and annotation.</title>
        <authorList>
            <consortium name="The Broad Institute Genomics Platform"/>
            <consortium name="The Broad Institute Genome Sequencing Center for Infectious Disease"/>
            <person name="Wu L."/>
            <person name="Ma J."/>
        </authorList>
    </citation>
    <scope>NUCLEOTIDE SEQUENCE [LARGE SCALE GENOMIC DNA]</scope>
    <source>
        <strain evidence="11">JCM 12165</strain>
    </source>
</reference>
<organism evidence="10 11">
    <name type="scientific">Bacillus daqingensis</name>
    <dbReference type="NCBI Taxonomy" id="872396"/>
    <lineage>
        <taxon>Bacteria</taxon>
        <taxon>Bacillati</taxon>
        <taxon>Bacillota</taxon>
        <taxon>Bacilli</taxon>
        <taxon>Bacillales</taxon>
        <taxon>Bacillaceae</taxon>
        <taxon>Bacillus</taxon>
    </lineage>
</organism>
<evidence type="ECO:0000256" key="8">
    <source>
        <dbReference type="SAM" id="Phobius"/>
    </source>
</evidence>
<keyword evidence="5 8" id="KW-0812">Transmembrane</keyword>
<dbReference type="PANTHER" id="PTHR42718">
    <property type="entry name" value="MAJOR FACILITATOR SUPERFAMILY MULTIDRUG TRANSPORTER MFSC"/>
    <property type="match status" value="1"/>
</dbReference>
<keyword evidence="7 8" id="KW-0472">Membrane</keyword>
<dbReference type="Proteomes" id="UP001595896">
    <property type="component" value="Unassembled WGS sequence"/>
</dbReference>
<comment type="caution">
    <text evidence="10">The sequence shown here is derived from an EMBL/GenBank/DDBJ whole genome shotgun (WGS) entry which is preliminary data.</text>
</comment>
<keyword evidence="11" id="KW-1185">Reference proteome</keyword>
<dbReference type="EMBL" id="JBHSGK010000007">
    <property type="protein sequence ID" value="MFC4736551.1"/>
    <property type="molecule type" value="Genomic_DNA"/>
</dbReference>
<dbReference type="Pfam" id="PF07690">
    <property type="entry name" value="MFS_1"/>
    <property type="match status" value="1"/>
</dbReference>
<dbReference type="RefSeq" id="WP_377909190.1">
    <property type="nucleotide sequence ID" value="NZ_JBHSGK010000007.1"/>
</dbReference>
<evidence type="ECO:0000313" key="11">
    <source>
        <dbReference type="Proteomes" id="UP001595896"/>
    </source>
</evidence>
<dbReference type="Gene3D" id="1.20.1720.10">
    <property type="entry name" value="Multidrug resistance protein D"/>
    <property type="match status" value="1"/>
</dbReference>
<dbReference type="InterPro" id="IPR004638">
    <property type="entry name" value="EmrB-like"/>
</dbReference>
<evidence type="ECO:0000256" key="7">
    <source>
        <dbReference type="ARBA" id="ARBA00023136"/>
    </source>
</evidence>
<feature type="transmembrane region" description="Helical" evidence="8">
    <location>
        <begin position="397"/>
        <end position="416"/>
    </location>
</feature>
<evidence type="ECO:0000256" key="6">
    <source>
        <dbReference type="ARBA" id="ARBA00022989"/>
    </source>
</evidence>
<proteinExistence type="inferred from homology"/>
<gene>
    <name evidence="10" type="ORF">ACFO4L_08165</name>
</gene>
<dbReference type="PROSITE" id="PS00217">
    <property type="entry name" value="SUGAR_TRANSPORT_2"/>
    <property type="match status" value="1"/>
</dbReference>
<feature type="transmembrane region" description="Helical" evidence="8">
    <location>
        <begin position="135"/>
        <end position="157"/>
    </location>
</feature>
<evidence type="ECO:0000256" key="1">
    <source>
        <dbReference type="ARBA" id="ARBA00004651"/>
    </source>
</evidence>
<feature type="transmembrane region" description="Helical" evidence="8">
    <location>
        <begin position="43"/>
        <end position="64"/>
    </location>
</feature>
<feature type="transmembrane region" description="Helical" evidence="8">
    <location>
        <begin position="196"/>
        <end position="217"/>
    </location>
</feature>
<dbReference type="PROSITE" id="PS50850">
    <property type="entry name" value="MFS"/>
    <property type="match status" value="1"/>
</dbReference>
<dbReference type="Gene3D" id="1.20.1250.20">
    <property type="entry name" value="MFS general substrate transporter like domains"/>
    <property type="match status" value="1"/>
</dbReference>
<feature type="transmembrane region" description="Helical" evidence="8">
    <location>
        <begin position="101"/>
        <end position="123"/>
    </location>
</feature>
<feature type="transmembrane region" description="Helical" evidence="8">
    <location>
        <begin position="7"/>
        <end position="23"/>
    </location>
</feature>
<accession>A0ABV9NUI2</accession>
<dbReference type="PRINTS" id="PR01036">
    <property type="entry name" value="TCRTETB"/>
</dbReference>
<feature type="transmembrane region" description="Helical" evidence="8">
    <location>
        <begin position="295"/>
        <end position="317"/>
    </location>
</feature>
<evidence type="ECO:0000256" key="4">
    <source>
        <dbReference type="ARBA" id="ARBA00022475"/>
    </source>
</evidence>
<protein>
    <submittedName>
        <fullName evidence="10">MDR family MFS transporter</fullName>
    </submittedName>
</protein>
<feature type="transmembrane region" description="Helical" evidence="8">
    <location>
        <begin position="329"/>
        <end position="348"/>
    </location>
</feature>
<dbReference type="InterPro" id="IPR011701">
    <property type="entry name" value="MFS"/>
</dbReference>
<evidence type="ECO:0000259" key="9">
    <source>
        <dbReference type="PROSITE" id="PS50850"/>
    </source>
</evidence>
<feature type="transmembrane region" description="Helical" evidence="8">
    <location>
        <begin position="163"/>
        <end position="184"/>
    </location>
</feature>
<name>A0ABV9NUI2_9BACI</name>
<dbReference type="SUPFAM" id="SSF103473">
    <property type="entry name" value="MFS general substrate transporter"/>
    <property type="match status" value="1"/>
</dbReference>
<keyword evidence="3" id="KW-0813">Transport</keyword>
<feature type="domain" description="Major facilitator superfamily (MFS) profile" evidence="9">
    <location>
        <begin position="10"/>
        <end position="463"/>
    </location>
</feature>
<keyword evidence="6 8" id="KW-1133">Transmembrane helix</keyword>
<comment type="similarity">
    <text evidence="2">Belongs to the major facilitator superfamily. EmrB family.</text>
</comment>
<evidence type="ECO:0000313" key="10">
    <source>
        <dbReference type="EMBL" id="MFC4736551.1"/>
    </source>
</evidence>
<comment type="subcellular location">
    <subcellularLocation>
        <location evidence="1">Cell membrane</location>
        <topology evidence="1">Multi-pass membrane protein</topology>
    </subcellularLocation>
</comment>
<evidence type="ECO:0000256" key="2">
    <source>
        <dbReference type="ARBA" id="ARBA00008537"/>
    </source>
</evidence>
<feature type="transmembrane region" description="Helical" evidence="8">
    <location>
        <begin position="436"/>
        <end position="458"/>
    </location>
</feature>
<keyword evidence="4" id="KW-1003">Cell membrane</keyword>
<feature type="transmembrane region" description="Helical" evidence="8">
    <location>
        <begin position="263"/>
        <end position="289"/>
    </location>
</feature>
<dbReference type="InterPro" id="IPR020846">
    <property type="entry name" value="MFS_dom"/>
</dbReference>
<dbReference type="CDD" id="cd17503">
    <property type="entry name" value="MFS_LmrB_MDR_like"/>
    <property type="match status" value="1"/>
</dbReference>
<dbReference type="PANTHER" id="PTHR42718:SF9">
    <property type="entry name" value="MAJOR FACILITATOR SUPERFAMILY MULTIDRUG TRANSPORTER MFSC"/>
    <property type="match status" value="1"/>
</dbReference>
<feature type="transmembrane region" description="Helical" evidence="8">
    <location>
        <begin position="354"/>
        <end position="376"/>
    </location>
</feature>
<sequence length="469" mass="50303">MARIPQKWLVVISVLLGTFTVILNNSMLNPAVPHLMQVFDSGAVATGWVITIFMVVMGMTMPLTGYLGDKFGKKQLFMVGLAIFLTGSVLGSMSWDLSSLIFFRGLQGVGGGIMMPLSLALIFEVFPKGERGLATGVWGIAAMMAPTIGPTLGGIIIEFGTWEWLFLCNLPTGILGLAFSWRYLRQTKKVDDIRFDLPGFLTVTAGVGAILFALGRMNELAQLYNPVNLSLVAVGLALLVLFTRIELKSPQPLLDLSVFQARAYTYSVVVAMISSIMLFSGIFLIPLLIQNVYGLGAVMTGLAFLPAALLSGIFMTVGGRMLDKIGPALPVTAGLSIMAVGTAVLGFMQLETAVWIVIAVNAVRGIGMGLAQMPATTAGMNAIPEKFVSRGSAMNNVFRQMSSAFGIVFVSIYFEVRRGQIMAVNGSTIEQASLTAINEGFLIVAVLGFLSIPAGILLGQEHRRQQRQE</sequence>
<evidence type="ECO:0000256" key="3">
    <source>
        <dbReference type="ARBA" id="ARBA00022448"/>
    </source>
</evidence>